<dbReference type="InterPro" id="IPR031148">
    <property type="entry name" value="Plexin"/>
</dbReference>
<organism evidence="6">
    <name type="scientific">Pundamilia nyererei</name>
    <dbReference type="NCBI Taxonomy" id="303518"/>
    <lineage>
        <taxon>Eukaryota</taxon>
        <taxon>Metazoa</taxon>
        <taxon>Chordata</taxon>
        <taxon>Craniata</taxon>
        <taxon>Vertebrata</taxon>
        <taxon>Euteleostomi</taxon>
        <taxon>Actinopterygii</taxon>
        <taxon>Neopterygii</taxon>
        <taxon>Teleostei</taxon>
        <taxon>Neoteleostei</taxon>
        <taxon>Acanthomorphata</taxon>
        <taxon>Ovalentaria</taxon>
        <taxon>Cichlomorphae</taxon>
        <taxon>Cichliformes</taxon>
        <taxon>Cichlidae</taxon>
        <taxon>African cichlids</taxon>
        <taxon>Pseudocrenilabrinae</taxon>
        <taxon>Haplochromini</taxon>
        <taxon>Pundamilia</taxon>
    </lineage>
</organism>
<name>A0A3B4FH44_9CICH</name>
<dbReference type="GO" id="GO:0030334">
    <property type="term" value="P:regulation of cell migration"/>
    <property type="evidence" value="ECO:0007669"/>
    <property type="project" value="TreeGrafter"/>
</dbReference>
<dbReference type="Gene3D" id="2.130.10.10">
    <property type="entry name" value="YVTN repeat-like/Quinoprotein amine dehydrogenase"/>
    <property type="match status" value="1"/>
</dbReference>
<feature type="transmembrane region" description="Helical" evidence="3">
    <location>
        <begin position="474"/>
        <end position="499"/>
    </location>
</feature>
<dbReference type="SMART" id="SM00630">
    <property type="entry name" value="Sema"/>
    <property type="match status" value="1"/>
</dbReference>
<dbReference type="PROSITE" id="PS51004">
    <property type="entry name" value="SEMA"/>
    <property type="match status" value="1"/>
</dbReference>
<dbReference type="GO" id="GO:0002116">
    <property type="term" value="C:semaphorin receptor complex"/>
    <property type="evidence" value="ECO:0007669"/>
    <property type="project" value="TreeGrafter"/>
</dbReference>
<evidence type="ECO:0000256" key="3">
    <source>
        <dbReference type="SAM" id="Phobius"/>
    </source>
</evidence>
<dbReference type="GO" id="GO:0050772">
    <property type="term" value="P:positive regulation of axonogenesis"/>
    <property type="evidence" value="ECO:0007669"/>
    <property type="project" value="TreeGrafter"/>
</dbReference>
<dbReference type="GO" id="GO:0007162">
    <property type="term" value="P:negative regulation of cell adhesion"/>
    <property type="evidence" value="ECO:0007669"/>
    <property type="project" value="TreeGrafter"/>
</dbReference>
<evidence type="ECO:0000259" key="5">
    <source>
        <dbReference type="PROSITE" id="PS51004"/>
    </source>
</evidence>
<keyword evidence="4" id="KW-0732">Signal</keyword>
<dbReference type="GO" id="GO:0005886">
    <property type="term" value="C:plasma membrane"/>
    <property type="evidence" value="ECO:0007669"/>
    <property type="project" value="TreeGrafter"/>
</dbReference>
<feature type="signal peptide" evidence="4">
    <location>
        <begin position="1"/>
        <end position="25"/>
    </location>
</feature>
<dbReference type="GO" id="GO:0017154">
    <property type="term" value="F:semaphorin receptor activity"/>
    <property type="evidence" value="ECO:0007669"/>
    <property type="project" value="InterPro"/>
</dbReference>
<dbReference type="InterPro" id="IPR015943">
    <property type="entry name" value="WD40/YVTN_repeat-like_dom_sf"/>
</dbReference>
<dbReference type="GO" id="GO:0008360">
    <property type="term" value="P:regulation of cell shape"/>
    <property type="evidence" value="ECO:0007669"/>
    <property type="project" value="TreeGrafter"/>
</dbReference>
<accession>A0A3B4FH44</accession>
<protein>
    <recommendedName>
        <fullName evidence="5">Sema domain-containing protein</fullName>
    </recommendedName>
</protein>
<evidence type="ECO:0000256" key="4">
    <source>
        <dbReference type="SAM" id="SignalP"/>
    </source>
</evidence>
<comment type="caution">
    <text evidence="2">Lacks conserved residue(s) required for the propagation of feature annotation.</text>
</comment>
<keyword evidence="3" id="KW-0812">Transmembrane</keyword>
<keyword evidence="1" id="KW-0325">Glycoprotein</keyword>
<dbReference type="GO" id="GO:0007399">
    <property type="term" value="P:nervous system development"/>
    <property type="evidence" value="ECO:0007669"/>
    <property type="project" value="UniProtKB-ARBA"/>
</dbReference>
<dbReference type="SUPFAM" id="SSF101912">
    <property type="entry name" value="Sema domain"/>
    <property type="match status" value="1"/>
</dbReference>
<dbReference type="Pfam" id="PF01403">
    <property type="entry name" value="Sema"/>
    <property type="match status" value="1"/>
</dbReference>
<feature type="domain" description="Sema" evidence="5">
    <location>
        <begin position="17"/>
        <end position="502"/>
    </location>
</feature>
<proteinExistence type="predicted"/>
<dbReference type="PANTHER" id="PTHR22625:SF9">
    <property type="entry name" value="PLEXIN-B2"/>
    <property type="match status" value="1"/>
</dbReference>
<sequence>TLLQLWMASWVSILLFLFWLSVSQAQGGSGKIPTVEFISESLINNVVQDPQTGRIYLGAVNNIFQLSPSLQKEARTETGPKKDAKTCTPPASGCQDTVLMPNSNKLLLVHPSNGSLIVCGSRYRGICSLLNLSNVEQELYYNDNKGERTYVASIEDNVNVVSVMSNYTKNGRTFKVFLVGKGYGSLDSTKLISTRILEDYQDWVVFENIIEASAVQTAPFVLKYLHDFQHAFKEDGFVYFLFSRTLDGTDNKNLTFVSRLCENDQHYYSYTELQLTCGIKNRYNKVQAAYVAFPGKELARVMSQSGNYGTVTSFTKVLFMVAHPDDDESDSALCMYPLNSINQQLMDIISACYSDSGEISGFEPCSIPIHGGDALGNFKCGAEYLLSPLASKPAFALKSDAALTMSVHLTAVTVAVENDHTIAFLGSANGEVFKVEFSFRLLLIYEKNSVRVIYSANLMLHYIPYFCLCAQYQLISMLVCISFRVCILVFAAFSARLILYKRSHMFLSLLCILSDCKVSFCL</sequence>
<evidence type="ECO:0000313" key="6">
    <source>
        <dbReference type="Ensembl" id="ENSPNYP00000008456.1"/>
    </source>
</evidence>
<reference evidence="6" key="1">
    <citation type="submission" date="2023-09" db="UniProtKB">
        <authorList>
            <consortium name="Ensembl"/>
        </authorList>
    </citation>
    <scope>IDENTIFICATION</scope>
</reference>
<dbReference type="AlphaFoldDB" id="A0A3B4FH44"/>
<evidence type="ECO:0000256" key="2">
    <source>
        <dbReference type="PROSITE-ProRule" id="PRU00352"/>
    </source>
</evidence>
<dbReference type="InterPro" id="IPR001627">
    <property type="entry name" value="Semap_dom"/>
</dbReference>
<dbReference type="PANTHER" id="PTHR22625">
    <property type="entry name" value="PLEXIN"/>
    <property type="match status" value="1"/>
</dbReference>
<dbReference type="Ensembl" id="ENSPNYT00000008657.1">
    <property type="protein sequence ID" value="ENSPNYP00000008456.1"/>
    <property type="gene ID" value="ENSPNYG00000006477.1"/>
</dbReference>
<dbReference type="InterPro" id="IPR036352">
    <property type="entry name" value="Semap_dom_sf"/>
</dbReference>
<dbReference type="GeneTree" id="ENSGT01150000286928"/>
<evidence type="ECO:0000256" key="1">
    <source>
        <dbReference type="ARBA" id="ARBA00023180"/>
    </source>
</evidence>
<keyword evidence="3" id="KW-1133">Transmembrane helix</keyword>
<feature type="chain" id="PRO_5017241128" description="Sema domain-containing protein" evidence="4">
    <location>
        <begin position="26"/>
        <end position="522"/>
    </location>
</feature>
<dbReference type="STRING" id="303518.ENSPNYP00000008456"/>
<keyword evidence="3" id="KW-0472">Membrane</keyword>